<dbReference type="Pfam" id="PF05190">
    <property type="entry name" value="MutS_IV"/>
    <property type="match status" value="1"/>
</dbReference>
<dbReference type="GO" id="GO:0005524">
    <property type="term" value="F:ATP binding"/>
    <property type="evidence" value="ECO:0007669"/>
    <property type="project" value="InterPro"/>
</dbReference>
<evidence type="ECO:0000313" key="3">
    <source>
        <dbReference type="WBParaSite" id="SPAL_0000454100.1"/>
    </source>
</evidence>
<dbReference type="Proteomes" id="UP000046392">
    <property type="component" value="Unplaced"/>
</dbReference>
<protein>
    <submittedName>
        <fullName evidence="3">MutS_IV domain-containing protein</fullName>
    </submittedName>
</protein>
<dbReference type="GO" id="GO:0006298">
    <property type="term" value="P:mismatch repair"/>
    <property type="evidence" value="ECO:0007669"/>
    <property type="project" value="InterPro"/>
</dbReference>
<dbReference type="GO" id="GO:0030983">
    <property type="term" value="F:mismatched DNA binding"/>
    <property type="evidence" value="ECO:0007669"/>
    <property type="project" value="InterPro"/>
</dbReference>
<dbReference type="InterPro" id="IPR007861">
    <property type="entry name" value="DNA_mismatch_repair_MutS_clamp"/>
</dbReference>
<evidence type="ECO:0000313" key="2">
    <source>
        <dbReference type="Proteomes" id="UP000046392"/>
    </source>
</evidence>
<dbReference type="Gene3D" id="1.10.1420.10">
    <property type="match status" value="1"/>
</dbReference>
<reference evidence="3" key="1">
    <citation type="submission" date="2017-02" db="UniProtKB">
        <authorList>
            <consortium name="WormBaseParasite"/>
        </authorList>
    </citation>
    <scope>IDENTIFICATION</scope>
</reference>
<accession>A0A0N5BEX1</accession>
<name>A0A0N5BEX1_STREA</name>
<dbReference type="WBParaSite" id="SPAL_0000454100.1">
    <property type="protein sequence ID" value="SPAL_0000454100.1"/>
    <property type="gene ID" value="SPAL_0000454100"/>
</dbReference>
<organism evidence="2 3">
    <name type="scientific">Strongyloides papillosus</name>
    <name type="common">Intestinal threadworm</name>
    <dbReference type="NCBI Taxonomy" id="174720"/>
    <lineage>
        <taxon>Eukaryota</taxon>
        <taxon>Metazoa</taxon>
        <taxon>Ecdysozoa</taxon>
        <taxon>Nematoda</taxon>
        <taxon>Chromadorea</taxon>
        <taxon>Rhabditida</taxon>
        <taxon>Tylenchina</taxon>
        <taxon>Panagrolaimomorpha</taxon>
        <taxon>Strongyloidoidea</taxon>
        <taxon>Strongyloididae</taxon>
        <taxon>Strongyloides</taxon>
    </lineage>
</organism>
<dbReference type="STRING" id="174720.A0A0N5BEX1"/>
<dbReference type="AlphaFoldDB" id="A0A0N5BEX1"/>
<dbReference type="SUPFAM" id="SSF48334">
    <property type="entry name" value="DNA repair protein MutS, domain III"/>
    <property type="match status" value="1"/>
</dbReference>
<sequence>MVGGTETILDVVDDLKNSDILKEESSALKDMFGGDFDFAREEIKSFTSFFEQNEASEKEIITLYPGFDENYDKAVKEADTLLKELEEYLVKLKKKRHLKKLKYIKRSNNYYQIEVSSDVVSFLPPELKRSNEDKECGRTQIFASQESLENARGLIAAESKQEALRNPFFRKKYTGRQN</sequence>
<feature type="domain" description="DNA mismatch repair protein MutS clamp" evidence="1">
    <location>
        <begin position="66"/>
        <end position="132"/>
    </location>
</feature>
<evidence type="ECO:0000259" key="1">
    <source>
        <dbReference type="Pfam" id="PF05190"/>
    </source>
</evidence>
<keyword evidence="2" id="KW-1185">Reference proteome</keyword>
<proteinExistence type="predicted"/>
<dbReference type="InterPro" id="IPR036187">
    <property type="entry name" value="DNA_mismatch_repair_MutS_sf"/>
</dbReference>